<name>A0A418SLE0_9RHOB</name>
<dbReference type="KEGG" id="palw:PSAL_020710"/>
<reference evidence="1 2" key="1">
    <citation type="submission" date="2020-08" db="EMBL/GenBank/DDBJ databases">
        <title>Genome sequence of Rhodobacteraceae bacterium Lw-13e.</title>
        <authorList>
            <person name="Poehlein A."/>
            <person name="Wolter L."/>
            <person name="Daniel R."/>
            <person name="Brinkhoff T."/>
        </authorList>
    </citation>
    <scope>NUCLEOTIDE SEQUENCE [LARGE SCALE GENOMIC DNA]</scope>
    <source>
        <strain evidence="1 2">Lw-13e</strain>
    </source>
</reference>
<sequence length="54" mass="5846">MPSSDTFPLIQPKPRKQAGARTLRIVEAIRAGHTAQWATLFEGSPAVTLLARST</sequence>
<protein>
    <submittedName>
        <fullName evidence="1">Uncharacterized protein</fullName>
    </submittedName>
</protein>
<accession>A0A418SLE0</accession>
<dbReference type="EMBL" id="CP060436">
    <property type="protein sequence ID" value="QPM90829.1"/>
    <property type="molecule type" value="Genomic_DNA"/>
</dbReference>
<organism evidence="1 2">
    <name type="scientific">Pseudooceanicola algae</name>
    <dbReference type="NCBI Taxonomy" id="1537215"/>
    <lineage>
        <taxon>Bacteria</taxon>
        <taxon>Pseudomonadati</taxon>
        <taxon>Pseudomonadota</taxon>
        <taxon>Alphaproteobacteria</taxon>
        <taxon>Rhodobacterales</taxon>
        <taxon>Paracoccaceae</taxon>
        <taxon>Pseudooceanicola</taxon>
    </lineage>
</organism>
<proteinExistence type="predicted"/>
<dbReference type="AlphaFoldDB" id="A0A418SLE0"/>
<evidence type="ECO:0000313" key="1">
    <source>
        <dbReference type="EMBL" id="QPM90829.1"/>
    </source>
</evidence>
<dbReference type="Proteomes" id="UP000283786">
    <property type="component" value="Chromosome"/>
</dbReference>
<gene>
    <name evidence="1" type="ORF">PSAL_020710</name>
</gene>
<evidence type="ECO:0000313" key="2">
    <source>
        <dbReference type="Proteomes" id="UP000283786"/>
    </source>
</evidence>
<keyword evidence="2" id="KW-1185">Reference proteome</keyword>